<dbReference type="OrthoDB" id="3229063at2"/>
<accession>A0A2W0CDG1</accession>
<organism evidence="1 2">
    <name type="scientific">Paenibacillus illinoisensis</name>
    <dbReference type="NCBI Taxonomy" id="59845"/>
    <lineage>
        <taxon>Bacteria</taxon>
        <taxon>Bacillati</taxon>
        <taxon>Bacillota</taxon>
        <taxon>Bacilli</taxon>
        <taxon>Bacillales</taxon>
        <taxon>Paenibacillaceae</taxon>
        <taxon>Paenibacillus</taxon>
    </lineage>
</organism>
<dbReference type="Proteomes" id="UP000247459">
    <property type="component" value="Unassembled WGS sequence"/>
</dbReference>
<gene>
    <name evidence="1" type="ORF">PIL02S_01646</name>
</gene>
<dbReference type="AlphaFoldDB" id="A0A2W0CDG1"/>
<proteinExistence type="predicted"/>
<dbReference type="EMBL" id="PRLG01000013">
    <property type="protein sequence ID" value="PYY30044.1"/>
    <property type="molecule type" value="Genomic_DNA"/>
</dbReference>
<sequence>MYRYHFRAQCRENMDLKQLFCEALPLLQIQTQELGAHQLSLFHFGTQLFLYYESPVQSVDPHELFAHCEDALEIWPGMSSARRWVPMIDIFHYHKPVSQKQWLRQNASARPYARIAHLKPDQVASYVFYHYQYQEEKPGDGDKYGMIALHENLMFFYSEDPATIEKPSYSGKLSTSHTPSDWAGTMEPHFIPWDSSDGNSPIWLEIPLVIRA</sequence>
<protein>
    <submittedName>
        <fullName evidence="1">Uncharacterized protein</fullName>
    </submittedName>
</protein>
<evidence type="ECO:0000313" key="2">
    <source>
        <dbReference type="Proteomes" id="UP000247459"/>
    </source>
</evidence>
<name>A0A2W0CDG1_9BACL</name>
<reference evidence="1 2" key="1">
    <citation type="submission" date="2018-01" db="EMBL/GenBank/DDBJ databases">
        <title>Genome sequence of the PGP bacterium Paenibacillus illinoisensis E3.</title>
        <authorList>
            <person name="Rolli E."/>
            <person name="Marasco R."/>
            <person name="Bessem C."/>
            <person name="Michoud G."/>
            <person name="Gaiarsa S."/>
            <person name="Borin S."/>
            <person name="Daffonchio D."/>
        </authorList>
    </citation>
    <scope>NUCLEOTIDE SEQUENCE [LARGE SCALE GENOMIC DNA]</scope>
    <source>
        <strain evidence="1 2">E3</strain>
    </source>
</reference>
<evidence type="ECO:0000313" key="1">
    <source>
        <dbReference type="EMBL" id="PYY30044.1"/>
    </source>
</evidence>
<comment type="caution">
    <text evidence="1">The sequence shown here is derived from an EMBL/GenBank/DDBJ whole genome shotgun (WGS) entry which is preliminary data.</text>
</comment>